<evidence type="ECO:0000313" key="1">
    <source>
        <dbReference type="EMBL" id="MFH7515762.1"/>
    </source>
</evidence>
<evidence type="ECO:0000313" key="2">
    <source>
        <dbReference type="Proteomes" id="UP001610657"/>
    </source>
</evidence>
<name>A0ABW7NLI4_9PSED</name>
<gene>
    <name evidence="1" type="ORF">RA271_11280</name>
</gene>
<dbReference type="EMBL" id="JAVCQK010000004">
    <property type="protein sequence ID" value="MFH7515762.1"/>
    <property type="molecule type" value="Genomic_DNA"/>
</dbReference>
<accession>A0ABW7NLI4</accession>
<dbReference type="RefSeq" id="WP_082427112.1">
    <property type="nucleotide sequence ID" value="NZ_CP092923.1"/>
</dbReference>
<reference evidence="1 2" key="1">
    <citation type="submission" date="2023-08" db="EMBL/GenBank/DDBJ databases">
        <title>Genomic and mutational analysis of Pseudomonas syringae pv. tagetis EB037 pathogenicity on sunflower.</title>
        <authorList>
            <person name="Maul J.E."/>
        </authorList>
    </citation>
    <scope>NUCLEOTIDE SEQUENCE [LARGE SCALE GENOMIC DNA]</scope>
    <source>
        <strain evidence="1 2">EB037_T1</strain>
    </source>
</reference>
<dbReference type="Proteomes" id="UP001610657">
    <property type="component" value="Unassembled WGS sequence"/>
</dbReference>
<protein>
    <submittedName>
        <fullName evidence="1">Uncharacterized protein</fullName>
    </submittedName>
</protein>
<sequence length="191" mass="21822">MNDPNDFPVDHPDLDSFLHTQRVKYEERNYWFQHSLGAESHWLFIQASDALRHELYLPACTGFLTGIEASLRNTIAQLQKLASVEKLEKFSTFSNGLLRLARDSGISIDCLIFPGEQDFEANLLTRQNPVRLVNVRHTLCHGNIFEYVVTPEGLPTIFTPECCRELAQTLHHISREWVAGLGAFRRQTLGL</sequence>
<dbReference type="GeneID" id="96219161"/>
<organism evidence="1 2">
    <name type="scientific">Pseudomonas syringae pv. tagetis</name>
    <dbReference type="NCBI Taxonomy" id="129140"/>
    <lineage>
        <taxon>Bacteria</taxon>
        <taxon>Pseudomonadati</taxon>
        <taxon>Pseudomonadota</taxon>
        <taxon>Gammaproteobacteria</taxon>
        <taxon>Pseudomonadales</taxon>
        <taxon>Pseudomonadaceae</taxon>
        <taxon>Pseudomonas</taxon>
    </lineage>
</organism>
<comment type="caution">
    <text evidence="1">The sequence shown here is derived from an EMBL/GenBank/DDBJ whole genome shotgun (WGS) entry which is preliminary data.</text>
</comment>
<proteinExistence type="predicted"/>
<keyword evidence="2" id="KW-1185">Reference proteome</keyword>